<reference evidence="5 6" key="1">
    <citation type="submission" date="2021-02" db="EMBL/GenBank/DDBJ databases">
        <title>Safari Cat Assemblies.</title>
        <authorList>
            <person name="Bredemeyer K.R."/>
            <person name="Murphy W.J."/>
        </authorList>
    </citation>
    <scope>NUCLEOTIDE SEQUENCE [LARGE SCALE GENOMIC DNA]</scope>
</reference>
<dbReference type="Proteomes" id="UP000823872">
    <property type="component" value="Chromosome E2"/>
</dbReference>
<dbReference type="InterPro" id="IPR056513">
    <property type="entry name" value="INO80F"/>
</dbReference>
<organism evidence="5 6">
    <name type="scientific">Felis catus</name>
    <name type="common">Cat</name>
    <name type="synonym">Felis silvestris catus</name>
    <dbReference type="NCBI Taxonomy" id="9685"/>
    <lineage>
        <taxon>Eukaryota</taxon>
        <taxon>Metazoa</taxon>
        <taxon>Chordata</taxon>
        <taxon>Craniata</taxon>
        <taxon>Vertebrata</taxon>
        <taxon>Euteleostomi</taxon>
        <taxon>Mammalia</taxon>
        <taxon>Eutheria</taxon>
        <taxon>Laurasiatheria</taxon>
        <taxon>Carnivora</taxon>
        <taxon>Feliformia</taxon>
        <taxon>Felidae</taxon>
        <taxon>Felinae</taxon>
        <taxon>Felis</taxon>
    </lineage>
</organism>
<reference evidence="5" key="3">
    <citation type="submission" date="2025-09" db="UniProtKB">
        <authorList>
            <consortium name="Ensembl"/>
        </authorList>
    </citation>
    <scope>IDENTIFICATION</scope>
    <source>
        <strain evidence="5">breed Abyssinian</strain>
    </source>
</reference>
<name>A0ABI8ANE2_FELCA</name>
<feature type="region of interest" description="Disordered" evidence="3">
    <location>
        <begin position="113"/>
        <end position="182"/>
    </location>
</feature>
<accession>A0ABI8ANE2</accession>
<comment type="subcellular location">
    <subcellularLocation>
        <location evidence="1">Nucleus</location>
    </subcellularLocation>
</comment>
<evidence type="ECO:0000313" key="6">
    <source>
        <dbReference type="Proteomes" id="UP000823872"/>
    </source>
</evidence>
<evidence type="ECO:0000256" key="1">
    <source>
        <dbReference type="ARBA" id="ARBA00004123"/>
    </source>
</evidence>
<evidence type="ECO:0000256" key="2">
    <source>
        <dbReference type="ARBA" id="ARBA00023242"/>
    </source>
</evidence>
<protein>
    <recommendedName>
        <fullName evidence="4">INO80 complex subunit F domain-containing protein</fullName>
    </recommendedName>
</protein>
<feature type="compositionally biased region" description="Basic residues" evidence="3">
    <location>
        <begin position="69"/>
        <end position="79"/>
    </location>
</feature>
<dbReference type="InterPro" id="IPR033555">
    <property type="entry name" value="TFPT"/>
</dbReference>
<reference evidence="5" key="2">
    <citation type="submission" date="2025-08" db="UniProtKB">
        <authorList>
            <consortium name="Ensembl"/>
        </authorList>
    </citation>
    <scope>IDENTIFICATION</scope>
    <source>
        <strain evidence="5">breed Abyssinian</strain>
    </source>
</reference>
<dbReference type="Ensembl" id="ENSFCTT00005090772.1">
    <property type="protein sequence ID" value="ENSFCTP00005060761.1"/>
    <property type="gene ID" value="ENSFCTG00005032886.1"/>
</dbReference>
<proteinExistence type="predicted"/>
<keyword evidence="2" id="KW-0539">Nucleus</keyword>
<evidence type="ECO:0000313" key="5">
    <source>
        <dbReference type="Ensembl" id="ENSFCTP00005060761.1"/>
    </source>
</evidence>
<dbReference type="GeneTree" id="ENSGT00390000016605"/>
<dbReference type="PANTHER" id="PTHR35084:SF1">
    <property type="entry name" value="TCF3 FUSION PARTNER"/>
    <property type="match status" value="1"/>
</dbReference>
<dbReference type="Pfam" id="PF24245">
    <property type="entry name" value="INO80F"/>
    <property type="match status" value="1"/>
</dbReference>
<sequence length="182" mass="20521">MELEQREGTMAAVGFEEFSAPPGSELALPPLFGGHILESELETEVEFVSGGLGGSGLRERDEEEEAARGQRRRQRELNRRKYQALGRRCREIEQVNERVLNRLHQVQRITRRLQQERRTRAARAQMLPPLATRRTSPQRRRGCPRPEGHPHPRNPAARPLVRGPAGARGGEGPGMDAEPELC</sequence>
<feature type="domain" description="INO80 complex subunit F" evidence="4">
    <location>
        <begin position="79"/>
        <end position="118"/>
    </location>
</feature>
<gene>
    <name evidence="5" type="primary">TFPT</name>
</gene>
<evidence type="ECO:0000256" key="3">
    <source>
        <dbReference type="SAM" id="MobiDB-lite"/>
    </source>
</evidence>
<keyword evidence="6" id="KW-1185">Reference proteome</keyword>
<feature type="region of interest" description="Disordered" evidence="3">
    <location>
        <begin position="49"/>
        <end position="79"/>
    </location>
</feature>
<dbReference type="PANTHER" id="PTHR35084">
    <property type="entry name" value="TCF3 FUSION PARTNER"/>
    <property type="match status" value="1"/>
</dbReference>
<evidence type="ECO:0000259" key="4">
    <source>
        <dbReference type="Pfam" id="PF24245"/>
    </source>
</evidence>